<dbReference type="PANTHER" id="PTHR32322">
    <property type="entry name" value="INNER MEMBRANE TRANSPORTER"/>
    <property type="match status" value="1"/>
</dbReference>
<keyword evidence="10" id="KW-1185">Reference proteome</keyword>
<dbReference type="AlphaFoldDB" id="A0A931F802"/>
<feature type="domain" description="EamA" evidence="8">
    <location>
        <begin position="2"/>
        <end position="125"/>
    </location>
</feature>
<evidence type="ECO:0000256" key="4">
    <source>
        <dbReference type="ARBA" id="ARBA00022989"/>
    </source>
</evidence>
<protein>
    <submittedName>
        <fullName evidence="9">EamA family transporter</fullName>
    </submittedName>
</protein>
<evidence type="ECO:0000313" key="9">
    <source>
        <dbReference type="EMBL" id="MBF8194706.1"/>
    </source>
</evidence>
<feature type="transmembrane region" description="Helical" evidence="7">
    <location>
        <begin position="82"/>
        <end position="102"/>
    </location>
</feature>
<name>A0A931F802_9ACTN</name>
<feature type="transmembrane region" description="Helical" evidence="7">
    <location>
        <begin position="114"/>
        <end position="131"/>
    </location>
</feature>
<keyword evidence="3 7" id="KW-0812">Transmembrane</keyword>
<evidence type="ECO:0000256" key="1">
    <source>
        <dbReference type="ARBA" id="ARBA00004141"/>
    </source>
</evidence>
<feature type="transmembrane region" description="Helical" evidence="7">
    <location>
        <begin position="26"/>
        <end position="43"/>
    </location>
</feature>
<feature type="region of interest" description="Disordered" evidence="6">
    <location>
        <begin position="158"/>
        <end position="190"/>
    </location>
</feature>
<dbReference type="GO" id="GO:0016020">
    <property type="term" value="C:membrane"/>
    <property type="evidence" value="ECO:0007669"/>
    <property type="project" value="UniProtKB-SubCell"/>
</dbReference>
<keyword evidence="4 7" id="KW-1133">Transmembrane helix</keyword>
<evidence type="ECO:0000313" key="10">
    <source>
        <dbReference type="Proteomes" id="UP000605361"/>
    </source>
</evidence>
<evidence type="ECO:0000259" key="8">
    <source>
        <dbReference type="Pfam" id="PF00892"/>
    </source>
</evidence>
<feature type="non-terminal residue" evidence="9">
    <location>
        <position position="190"/>
    </location>
</feature>
<dbReference type="InterPro" id="IPR050638">
    <property type="entry name" value="AA-Vitamin_Transporters"/>
</dbReference>
<dbReference type="SUPFAM" id="SSF103481">
    <property type="entry name" value="Multidrug resistance efflux transporter EmrE"/>
    <property type="match status" value="1"/>
</dbReference>
<dbReference type="InterPro" id="IPR037185">
    <property type="entry name" value="EmrE-like"/>
</dbReference>
<dbReference type="Pfam" id="PF00892">
    <property type="entry name" value="EamA"/>
    <property type="match status" value="1"/>
</dbReference>
<evidence type="ECO:0000256" key="5">
    <source>
        <dbReference type="ARBA" id="ARBA00023136"/>
    </source>
</evidence>
<dbReference type="EMBL" id="JADOGI010000538">
    <property type="protein sequence ID" value="MBF8194706.1"/>
    <property type="molecule type" value="Genomic_DNA"/>
</dbReference>
<dbReference type="InterPro" id="IPR000620">
    <property type="entry name" value="EamA_dom"/>
</dbReference>
<feature type="compositionally biased region" description="Pro residues" evidence="6">
    <location>
        <begin position="160"/>
        <end position="175"/>
    </location>
</feature>
<accession>A0A931F802</accession>
<sequence>MVLLWLCWGSSFPAMRVMVKTLPPLLASGAIFLVAGGVLAAARPAWLRELSRRQVAVAAGTGTCLLGAQGTIAVAMRHVTAGSAALLVAAIPLWIVVLRAFLGDRPSGASLARLLIGFAGVLVVLVAGSTGDQGWSAWSLAVVAASIAWAAGTLWTSRTAPPPAPRSSPTPPLTPSSPEAPAGTTPPSTA</sequence>
<gene>
    <name evidence="9" type="ORF">ITP53_55480</name>
</gene>
<feature type="transmembrane region" description="Helical" evidence="7">
    <location>
        <begin position="55"/>
        <end position="76"/>
    </location>
</feature>
<dbReference type="Proteomes" id="UP000605361">
    <property type="component" value="Unassembled WGS sequence"/>
</dbReference>
<keyword evidence="5 7" id="KW-0472">Membrane</keyword>
<dbReference type="PANTHER" id="PTHR32322:SF2">
    <property type="entry name" value="EAMA DOMAIN-CONTAINING PROTEIN"/>
    <property type="match status" value="1"/>
</dbReference>
<feature type="transmembrane region" description="Helical" evidence="7">
    <location>
        <begin position="137"/>
        <end position="156"/>
    </location>
</feature>
<reference evidence="9" key="1">
    <citation type="submission" date="2020-11" db="EMBL/GenBank/DDBJ databases">
        <title>Whole-genome analyses of Nonomuraea sp. K274.</title>
        <authorList>
            <person name="Veyisoglu A."/>
        </authorList>
    </citation>
    <scope>NUCLEOTIDE SEQUENCE</scope>
    <source>
        <strain evidence="9">K274</strain>
    </source>
</reference>
<comment type="similarity">
    <text evidence="2">Belongs to the EamA transporter family.</text>
</comment>
<evidence type="ECO:0000256" key="2">
    <source>
        <dbReference type="ARBA" id="ARBA00007362"/>
    </source>
</evidence>
<evidence type="ECO:0000256" key="6">
    <source>
        <dbReference type="SAM" id="MobiDB-lite"/>
    </source>
</evidence>
<comment type="caution">
    <text evidence="9">The sequence shown here is derived from an EMBL/GenBank/DDBJ whole genome shotgun (WGS) entry which is preliminary data.</text>
</comment>
<evidence type="ECO:0000256" key="3">
    <source>
        <dbReference type="ARBA" id="ARBA00022692"/>
    </source>
</evidence>
<evidence type="ECO:0000256" key="7">
    <source>
        <dbReference type="SAM" id="Phobius"/>
    </source>
</evidence>
<organism evidence="9 10">
    <name type="scientific">Nonomuraea cypriaca</name>
    <dbReference type="NCBI Taxonomy" id="1187855"/>
    <lineage>
        <taxon>Bacteria</taxon>
        <taxon>Bacillati</taxon>
        <taxon>Actinomycetota</taxon>
        <taxon>Actinomycetes</taxon>
        <taxon>Streptosporangiales</taxon>
        <taxon>Streptosporangiaceae</taxon>
        <taxon>Nonomuraea</taxon>
    </lineage>
</organism>
<comment type="subcellular location">
    <subcellularLocation>
        <location evidence="1">Membrane</location>
        <topology evidence="1">Multi-pass membrane protein</topology>
    </subcellularLocation>
</comment>
<proteinExistence type="inferred from homology"/>